<reference evidence="2" key="1">
    <citation type="submission" date="2020-02" db="EMBL/GenBank/DDBJ databases">
        <authorList>
            <person name="Meier V. D."/>
        </authorList>
    </citation>
    <scope>NUCLEOTIDE SEQUENCE</scope>
    <source>
        <strain evidence="2">AVDCRST_MAG63</strain>
    </source>
</reference>
<keyword evidence="1" id="KW-0812">Transmembrane</keyword>
<keyword evidence="1" id="KW-1133">Transmembrane helix</keyword>
<dbReference type="EMBL" id="CADCTO010000230">
    <property type="protein sequence ID" value="CAA9248830.1"/>
    <property type="molecule type" value="Genomic_DNA"/>
</dbReference>
<keyword evidence="1" id="KW-0472">Membrane</keyword>
<dbReference type="AlphaFoldDB" id="A0A6J4IFC4"/>
<evidence type="ECO:0000313" key="2">
    <source>
        <dbReference type="EMBL" id="CAA9248830.1"/>
    </source>
</evidence>
<protein>
    <submittedName>
        <fullName evidence="2">Uncharacterized protein</fullName>
    </submittedName>
</protein>
<organism evidence="2">
    <name type="scientific">uncultured Armatimonadetes bacterium</name>
    <dbReference type="NCBI Taxonomy" id="157466"/>
    <lineage>
        <taxon>Bacteria</taxon>
        <taxon>Bacillati</taxon>
        <taxon>Armatimonadota</taxon>
        <taxon>environmental samples</taxon>
    </lineage>
</organism>
<feature type="transmembrane region" description="Helical" evidence="1">
    <location>
        <begin position="7"/>
        <end position="29"/>
    </location>
</feature>
<gene>
    <name evidence="2" type="ORF">AVDCRST_MAG63-1829</name>
</gene>
<proteinExistence type="predicted"/>
<feature type="transmembrane region" description="Helical" evidence="1">
    <location>
        <begin position="35"/>
        <end position="58"/>
    </location>
</feature>
<evidence type="ECO:0000256" key="1">
    <source>
        <dbReference type="SAM" id="Phobius"/>
    </source>
</evidence>
<name>A0A6J4IFC4_9BACT</name>
<accession>A0A6J4IFC4</accession>
<sequence>MPGRDSLLWSVILAVGNTFIAIGWCNNAIHDLWYLGWWAYLFAAIWTTYAIALWISAIKQYSQRRSGRGRA</sequence>